<keyword evidence="1" id="KW-0472">Membrane</keyword>
<evidence type="ECO:0000256" key="1">
    <source>
        <dbReference type="SAM" id="Phobius"/>
    </source>
</evidence>
<keyword evidence="1" id="KW-1133">Transmembrane helix</keyword>
<keyword evidence="1" id="KW-0812">Transmembrane</keyword>
<dbReference type="EMBL" id="GGEC01086131">
    <property type="protein sequence ID" value="MBX66615.1"/>
    <property type="molecule type" value="Transcribed_RNA"/>
</dbReference>
<name>A0A2P2QI88_RHIMU</name>
<proteinExistence type="predicted"/>
<evidence type="ECO:0000313" key="2">
    <source>
        <dbReference type="EMBL" id="MBX66615.1"/>
    </source>
</evidence>
<protein>
    <submittedName>
        <fullName evidence="2">Uncharacterized protein</fullName>
    </submittedName>
</protein>
<feature type="transmembrane region" description="Helical" evidence="1">
    <location>
        <begin position="12"/>
        <end position="34"/>
    </location>
</feature>
<reference evidence="2" key="1">
    <citation type="submission" date="2018-02" db="EMBL/GenBank/DDBJ databases">
        <title>Rhizophora mucronata_Transcriptome.</title>
        <authorList>
            <person name="Meera S.P."/>
            <person name="Sreeshan A."/>
            <person name="Augustine A."/>
        </authorList>
    </citation>
    <scope>NUCLEOTIDE SEQUENCE</scope>
    <source>
        <tissue evidence="2">Leaf</tissue>
    </source>
</reference>
<accession>A0A2P2QI88</accession>
<organism evidence="2">
    <name type="scientific">Rhizophora mucronata</name>
    <name type="common">Asiatic mangrove</name>
    <dbReference type="NCBI Taxonomy" id="61149"/>
    <lineage>
        <taxon>Eukaryota</taxon>
        <taxon>Viridiplantae</taxon>
        <taxon>Streptophyta</taxon>
        <taxon>Embryophyta</taxon>
        <taxon>Tracheophyta</taxon>
        <taxon>Spermatophyta</taxon>
        <taxon>Magnoliopsida</taxon>
        <taxon>eudicotyledons</taxon>
        <taxon>Gunneridae</taxon>
        <taxon>Pentapetalae</taxon>
        <taxon>rosids</taxon>
        <taxon>fabids</taxon>
        <taxon>Malpighiales</taxon>
        <taxon>Rhizophoraceae</taxon>
        <taxon>Rhizophora</taxon>
    </lineage>
</organism>
<dbReference type="AlphaFoldDB" id="A0A2P2QI88"/>
<sequence length="36" mass="4196">MNKYLKGLQLILLLLFVFFVLFFIPSLGNGYLFISI</sequence>